<dbReference type="GO" id="GO:0070497">
    <property type="term" value="F:6-carboxytetrahydropterin synthase activity"/>
    <property type="evidence" value="ECO:0007669"/>
    <property type="project" value="UniProtKB-EC"/>
</dbReference>
<dbReference type="EMBL" id="VOBR01000005">
    <property type="protein sequence ID" value="TWP52401.1"/>
    <property type="molecule type" value="Genomic_DNA"/>
</dbReference>
<comment type="catalytic activity">
    <reaction evidence="6">
        <text>7,8-dihydroneopterin 3'-triphosphate + H2O = 6-carboxy-5,6,7,8-tetrahydropterin + triphosphate + acetaldehyde + 2 H(+)</text>
        <dbReference type="Rhea" id="RHEA:27966"/>
        <dbReference type="ChEBI" id="CHEBI:15343"/>
        <dbReference type="ChEBI" id="CHEBI:15377"/>
        <dbReference type="ChEBI" id="CHEBI:15378"/>
        <dbReference type="ChEBI" id="CHEBI:18036"/>
        <dbReference type="ChEBI" id="CHEBI:58462"/>
        <dbReference type="ChEBI" id="CHEBI:61032"/>
        <dbReference type="EC" id="4.1.2.50"/>
    </reaction>
</comment>
<evidence type="ECO:0000256" key="1">
    <source>
        <dbReference type="ARBA" id="ARBA00005061"/>
    </source>
</evidence>
<accession>A0A563EY42</accession>
<proteinExistence type="inferred from homology"/>
<gene>
    <name evidence="7" type="ORF">FKR81_08675</name>
</gene>
<evidence type="ECO:0000256" key="4">
    <source>
        <dbReference type="ARBA" id="ARBA00018141"/>
    </source>
</evidence>
<dbReference type="UniPathway" id="UPA00391"/>
<evidence type="ECO:0000256" key="6">
    <source>
        <dbReference type="ARBA" id="ARBA00048807"/>
    </source>
</evidence>
<dbReference type="InterPro" id="IPR007115">
    <property type="entry name" value="6-PTP_synth/QueD"/>
</dbReference>
<dbReference type="Gene3D" id="3.30.479.10">
    <property type="entry name" value="6-pyruvoyl tetrahydropterin synthase/QueD"/>
    <property type="match status" value="1"/>
</dbReference>
<dbReference type="Pfam" id="PF01242">
    <property type="entry name" value="PTPS"/>
    <property type="match status" value="1"/>
</dbReference>
<dbReference type="OrthoDB" id="9804698at2"/>
<evidence type="ECO:0000256" key="5">
    <source>
        <dbReference type="ARBA" id="ARBA00031449"/>
    </source>
</evidence>
<dbReference type="RefSeq" id="WP_146350457.1">
    <property type="nucleotide sequence ID" value="NZ_VOBR01000005.1"/>
</dbReference>
<keyword evidence="8" id="KW-1185">Reference proteome</keyword>
<dbReference type="EC" id="4.1.2.50" evidence="3"/>
<name>A0A563EY42_9PSEU</name>
<dbReference type="InterPro" id="IPR038418">
    <property type="entry name" value="6-PTP_synth/QueD_sf"/>
</dbReference>
<dbReference type="SUPFAM" id="SSF55620">
    <property type="entry name" value="Tetrahydrobiopterin biosynthesis enzymes-like"/>
    <property type="match status" value="1"/>
</dbReference>
<comment type="similarity">
    <text evidence="2">Belongs to the PTPS family. QueD subfamily.</text>
</comment>
<organism evidence="7 8">
    <name type="scientific">Lentzea tibetensis</name>
    <dbReference type="NCBI Taxonomy" id="2591470"/>
    <lineage>
        <taxon>Bacteria</taxon>
        <taxon>Bacillati</taxon>
        <taxon>Actinomycetota</taxon>
        <taxon>Actinomycetes</taxon>
        <taxon>Pseudonocardiales</taxon>
        <taxon>Pseudonocardiaceae</taxon>
        <taxon>Lentzea</taxon>
    </lineage>
</organism>
<sequence length="130" mass="14329">MYEISEHYTFVATHEILGLQSTHPCHGVHMHQWSVEVVLFAASLLPTDGPAETAALEPLRRYVTTELEARHLNDVLVGDPTPARLAGHLVRWCRSHLGGYVTETLHSVAVSAGRASRARCLAIRGRDGVR</sequence>
<comment type="caution">
    <text evidence="7">The sequence shown here is derived from an EMBL/GenBank/DDBJ whole genome shotgun (WGS) entry which is preliminary data.</text>
</comment>
<evidence type="ECO:0000313" key="7">
    <source>
        <dbReference type="EMBL" id="TWP52401.1"/>
    </source>
</evidence>
<dbReference type="AlphaFoldDB" id="A0A563EY42"/>
<evidence type="ECO:0000256" key="2">
    <source>
        <dbReference type="ARBA" id="ARBA00008900"/>
    </source>
</evidence>
<comment type="pathway">
    <text evidence="1">Purine metabolism; 7-cyano-7-deazaguanine biosynthesis.</text>
</comment>
<evidence type="ECO:0000313" key="8">
    <source>
        <dbReference type="Proteomes" id="UP000316639"/>
    </source>
</evidence>
<protein>
    <recommendedName>
        <fullName evidence="4">6-carboxy-5,6,7,8-tetrahydropterin synthase</fullName>
        <ecNumber evidence="3">4.1.2.50</ecNumber>
    </recommendedName>
    <alternativeName>
        <fullName evidence="5">Queuosine biosynthesis protein QueD</fullName>
    </alternativeName>
</protein>
<dbReference type="Proteomes" id="UP000316639">
    <property type="component" value="Unassembled WGS sequence"/>
</dbReference>
<evidence type="ECO:0000256" key="3">
    <source>
        <dbReference type="ARBA" id="ARBA00012982"/>
    </source>
</evidence>
<reference evidence="7 8" key="1">
    <citation type="submission" date="2019-07" db="EMBL/GenBank/DDBJ databases">
        <title>Lentzea xizangensis sp. nov., isolated from Qinghai-Tibetan Plateau Soils.</title>
        <authorList>
            <person name="Huang J."/>
        </authorList>
    </citation>
    <scope>NUCLEOTIDE SEQUENCE [LARGE SCALE GENOMIC DNA]</scope>
    <source>
        <strain evidence="7 8">FXJ1.1311</strain>
    </source>
</reference>